<dbReference type="Proteomes" id="UP001207930">
    <property type="component" value="Unassembled WGS sequence"/>
</dbReference>
<dbReference type="EMBL" id="JAPDDS010000005">
    <property type="protein sequence ID" value="MCW1885226.1"/>
    <property type="molecule type" value="Genomic_DNA"/>
</dbReference>
<proteinExistence type="predicted"/>
<accession>A0ABT3FNS6</accession>
<name>A0ABT3FNS6_9BACT</name>
<reference evidence="1 2" key="1">
    <citation type="submission" date="2022-10" db="EMBL/GenBank/DDBJ databases">
        <title>Luteolibacter flavescens strain MCCC 1K03193, whole genome shotgun sequencing project.</title>
        <authorList>
            <person name="Zhao G."/>
            <person name="Shen L."/>
        </authorList>
    </citation>
    <scope>NUCLEOTIDE SEQUENCE [LARGE SCALE GENOMIC DNA]</scope>
    <source>
        <strain evidence="1 2">MCCC 1K03193</strain>
    </source>
</reference>
<evidence type="ECO:0008006" key="3">
    <source>
        <dbReference type="Google" id="ProtNLM"/>
    </source>
</evidence>
<evidence type="ECO:0000313" key="1">
    <source>
        <dbReference type="EMBL" id="MCW1885226.1"/>
    </source>
</evidence>
<organism evidence="1 2">
    <name type="scientific">Luteolibacter flavescens</name>
    <dbReference type="NCBI Taxonomy" id="1859460"/>
    <lineage>
        <taxon>Bacteria</taxon>
        <taxon>Pseudomonadati</taxon>
        <taxon>Verrucomicrobiota</taxon>
        <taxon>Verrucomicrobiia</taxon>
        <taxon>Verrucomicrobiales</taxon>
        <taxon>Verrucomicrobiaceae</taxon>
        <taxon>Luteolibacter</taxon>
    </lineage>
</organism>
<sequence>MKASLFLSLLILAAGGFLGWRQQDQLAGVREVHRQVTEEARALGLAPDALLEAGKPPLSTKSGREEAEDKTVAAKAFSKELIAFAVKMKEYERTGTQPDEDFQRNIMEVMGRFTELSPAQIKVVIEEMKLSSDLDDEMRSNMTGFAVMMLANNHPQAAVAIYTESPDLVMQNDMGTHVVRSALGKWAEQDPVAAMEWLKKNAEKHAKLVNDDTRATIFEGAAKQDPKLALSLADELGLKDVARMGGAMAGAARTPEERSALLQTLRSEKKDDLAKVALNALGGQLSAEGFESSGAWLSSAKLSESELKAVAEGLSPWQVKADTGKWIEWMDGKVPAATVETKTRELVAQWTQRDFNAAGTWIGTLAEGSTKTAAIKSFATTVAPYEPESAVEWANTLPAGSERDELLKIIEVERRRSVLTQEEIQYTDPDEE</sequence>
<comment type="caution">
    <text evidence="1">The sequence shown here is derived from an EMBL/GenBank/DDBJ whole genome shotgun (WGS) entry which is preliminary data.</text>
</comment>
<dbReference type="RefSeq" id="WP_264501183.1">
    <property type="nucleotide sequence ID" value="NZ_JAPDDS010000005.1"/>
</dbReference>
<protein>
    <recommendedName>
        <fullName evidence="3">HEAT repeat domain-containing protein</fullName>
    </recommendedName>
</protein>
<gene>
    <name evidence="1" type="ORF">OKA04_10845</name>
</gene>
<evidence type="ECO:0000313" key="2">
    <source>
        <dbReference type="Proteomes" id="UP001207930"/>
    </source>
</evidence>
<keyword evidence="2" id="KW-1185">Reference proteome</keyword>